<keyword evidence="7" id="KW-0170">Cobalt</keyword>
<name>A0A1B2I2I1_9BACT</name>
<dbReference type="OrthoDB" id="9792335at2"/>
<feature type="domain" description="Peptidase M20 dimerisation" evidence="8">
    <location>
        <begin position="186"/>
        <end position="314"/>
    </location>
</feature>
<dbReference type="Gene3D" id="3.30.70.360">
    <property type="match status" value="1"/>
</dbReference>
<dbReference type="InterPro" id="IPR011650">
    <property type="entry name" value="Peptidase_M20_dimer"/>
</dbReference>
<dbReference type="Gene3D" id="3.40.630.10">
    <property type="entry name" value="Zn peptidases"/>
    <property type="match status" value="2"/>
</dbReference>
<dbReference type="InterPro" id="IPR002933">
    <property type="entry name" value="Peptidase_M20"/>
</dbReference>
<protein>
    <recommendedName>
        <fullName evidence="8">Peptidase M20 dimerisation domain-containing protein</fullName>
    </recommendedName>
</protein>
<keyword evidence="6" id="KW-0862">Zinc</keyword>
<reference evidence="9" key="1">
    <citation type="submission" date="2016-08" db="EMBL/GenBank/DDBJ databases">
        <title>Complete genome of Cloacibacillus porcorum.</title>
        <authorList>
            <person name="Looft T."/>
            <person name="Bayles D.O."/>
            <person name="Alt D.P."/>
        </authorList>
    </citation>
    <scope>NUCLEOTIDE SEQUENCE [LARGE SCALE GENOMIC DNA]</scope>
    <source>
        <strain evidence="9">CL-84</strain>
    </source>
</reference>
<sequence>MQNLITALIKQQAGMSIEICRELIKCPSEDPAGDTRAVASYIQKFFTKHGIENNVISPHPEKPNVVATIRGSRSGKHLIFNGHIDTFPVGDISKWSVDPFSGEIKDGKLYGRGAADMKGGIAASMTAALILNQLKDTLPGKISFTCVSDEEVNGPWGTNYLLKHYPELYGDALINGEPSSVEHIRIGEKGIFQARITVNTAGGHGAYSGLKTNAITDMVYILESLLSFENEAPEIDKEVRLFMERARTSYDRVLCEGAMDKALRPTLNIGTITGGIMVNMVPERCQAEIDFRFPPGVTCRFVEKWLDDKIRKHSNSDYKIIKSSDAHITSVEEPLVKIAKATACEVCAHPVFENYSLGGTEAVLWRAKGIPAITYGPNHHNMGSPDEYIMAEELPLVSKVHAMTAWRYLTYQNN</sequence>
<dbReference type="KEGG" id="cpor:BED41_03165"/>
<evidence type="ECO:0000256" key="6">
    <source>
        <dbReference type="ARBA" id="ARBA00022833"/>
    </source>
</evidence>
<dbReference type="InterPro" id="IPR050072">
    <property type="entry name" value="Peptidase_M20A"/>
</dbReference>
<comment type="cofactor">
    <cofactor evidence="2">
        <name>Zn(2+)</name>
        <dbReference type="ChEBI" id="CHEBI:29105"/>
    </cofactor>
</comment>
<evidence type="ECO:0000256" key="1">
    <source>
        <dbReference type="ARBA" id="ARBA00001941"/>
    </source>
</evidence>
<evidence type="ECO:0000256" key="2">
    <source>
        <dbReference type="ARBA" id="ARBA00001947"/>
    </source>
</evidence>
<keyword evidence="4" id="KW-0479">Metal-binding</keyword>
<keyword evidence="10" id="KW-1185">Reference proteome</keyword>
<comment type="similarity">
    <text evidence="3">Belongs to the peptidase M20A family.</text>
</comment>
<proteinExistence type="inferred from homology"/>
<dbReference type="GO" id="GO:0046872">
    <property type="term" value="F:metal ion binding"/>
    <property type="evidence" value="ECO:0007669"/>
    <property type="project" value="UniProtKB-KW"/>
</dbReference>
<keyword evidence="5" id="KW-0378">Hydrolase</keyword>
<comment type="cofactor">
    <cofactor evidence="1">
        <name>Co(2+)</name>
        <dbReference type="ChEBI" id="CHEBI:48828"/>
    </cofactor>
</comment>
<dbReference type="Pfam" id="PF07687">
    <property type="entry name" value="M20_dimer"/>
    <property type="match status" value="1"/>
</dbReference>
<gene>
    <name evidence="9" type="ORF">BED41_03165</name>
</gene>
<dbReference type="InterPro" id="IPR010182">
    <property type="entry name" value="ArgE/DapE"/>
</dbReference>
<dbReference type="PANTHER" id="PTHR43808:SF32">
    <property type="entry name" value="ARGE_DAPE-RELATED DEACYLASE"/>
    <property type="match status" value="1"/>
</dbReference>
<dbReference type="AlphaFoldDB" id="A0A1B2I2I1"/>
<dbReference type="SUPFAM" id="SSF55031">
    <property type="entry name" value="Bacterial exopeptidase dimerisation domain"/>
    <property type="match status" value="1"/>
</dbReference>
<organism evidence="9 10">
    <name type="scientific">Cloacibacillus porcorum</name>
    <dbReference type="NCBI Taxonomy" id="1197717"/>
    <lineage>
        <taxon>Bacteria</taxon>
        <taxon>Thermotogati</taxon>
        <taxon>Synergistota</taxon>
        <taxon>Synergistia</taxon>
        <taxon>Synergistales</taxon>
        <taxon>Synergistaceae</taxon>
        <taxon>Cloacibacillus</taxon>
    </lineage>
</organism>
<dbReference type="Pfam" id="PF01546">
    <property type="entry name" value="Peptidase_M20"/>
    <property type="match status" value="1"/>
</dbReference>
<evidence type="ECO:0000256" key="3">
    <source>
        <dbReference type="ARBA" id="ARBA00006247"/>
    </source>
</evidence>
<dbReference type="GO" id="GO:0016787">
    <property type="term" value="F:hydrolase activity"/>
    <property type="evidence" value="ECO:0007669"/>
    <property type="project" value="UniProtKB-KW"/>
</dbReference>
<evidence type="ECO:0000259" key="8">
    <source>
        <dbReference type="Pfam" id="PF07687"/>
    </source>
</evidence>
<dbReference type="GeneID" id="83056854"/>
<dbReference type="SUPFAM" id="SSF53187">
    <property type="entry name" value="Zn-dependent exopeptidases"/>
    <property type="match status" value="1"/>
</dbReference>
<dbReference type="STRING" id="1197717.BED41_03165"/>
<dbReference type="PANTHER" id="PTHR43808">
    <property type="entry name" value="ACETYLORNITHINE DEACETYLASE"/>
    <property type="match status" value="1"/>
</dbReference>
<dbReference type="InterPro" id="IPR036264">
    <property type="entry name" value="Bact_exopeptidase_dim_dom"/>
</dbReference>
<dbReference type="NCBIfam" id="TIGR01910">
    <property type="entry name" value="DapE-ArgE"/>
    <property type="match status" value="1"/>
</dbReference>
<evidence type="ECO:0000256" key="5">
    <source>
        <dbReference type="ARBA" id="ARBA00022801"/>
    </source>
</evidence>
<dbReference type="Proteomes" id="UP000093044">
    <property type="component" value="Chromosome"/>
</dbReference>
<evidence type="ECO:0000313" key="10">
    <source>
        <dbReference type="Proteomes" id="UP000093044"/>
    </source>
</evidence>
<evidence type="ECO:0000256" key="4">
    <source>
        <dbReference type="ARBA" id="ARBA00022723"/>
    </source>
</evidence>
<evidence type="ECO:0000256" key="7">
    <source>
        <dbReference type="ARBA" id="ARBA00023285"/>
    </source>
</evidence>
<accession>A0A1B2I2I1</accession>
<evidence type="ECO:0000313" key="9">
    <source>
        <dbReference type="EMBL" id="ANZ44174.1"/>
    </source>
</evidence>
<dbReference type="EMBL" id="CP016757">
    <property type="protein sequence ID" value="ANZ44174.1"/>
    <property type="molecule type" value="Genomic_DNA"/>
</dbReference>
<dbReference type="RefSeq" id="WP_066743014.1">
    <property type="nucleotide sequence ID" value="NZ_CAUFKJ010000024.1"/>
</dbReference>